<protein>
    <recommendedName>
        <fullName evidence="3">Extracellular solute-binding protein (Family 7)</fullName>
    </recommendedName>
</protein>
<dbReference type="EMBL" id="VNIB01000032">
    <property type="protein sequence ID" value="TYO94664.1"/>
    <property type="molecule type" value="Genomic_DNA"/>
</dbReference>
<gene>
    <name evidence="1" type="ORF">EDC39_1323</name>
</gene>
<sequence>ESAKTRELTRKQQAEQIAKAKAAGIEFFQLPATEKARLIELAAPIYEKWGKKIGPDYLARVRAKLGN</sequence>
<name>A0A5D3WIP5_9BACT</name>
<evidence type="ECO:0000313" key="2">
    <source>
        <dbReference type="Proteomes" id="UP000324159"/>
    </source>
</evidence>
<reference evidence="1 2" key="1">
    <citation type="submission" date="2019-07" db="EMBL/GenBank/DDBJ databases">
        <title>Genomic Encyclopedia of Type Strains, Phase IV (KMG-IV): sequencing the most valuable type-strain genomes for metagenomic binning, comparative biology and taxonomic classification.</title>
        <authorList>
            <person name="Goeker M."/>
        </authorList>
    </citation>
    <scope>NUCLEOTIDE SEQUENCE [LARGE SCALE GENOMIC DNA]</scope>
    <source>
        <strain evidence="1 2">SS015</strain>
    </source>
</reference>
<comment type="caution">
    <text evidence="1">The sequence shown here is derived from an EMBL/GenBank/DDBJ whole genome shotgun (WGS) entry which is preliminary data.</text>
</comment>
<dbReference type="AlphaFoldDB" id="A0A5D3WIP5"/>
<dbReference type="Gene3D" id="3.40.190.170">
    <property type="entry name" value="Bacterial extracellular solute-binding protein, family 7"/>
    <property type="match status" value="1"/>
</dbReference>
<evidence type="ECO:0008006" key="3">
    <source>
        <dbReference type="Google" id="ProtNLM"/>
    </source>
</evidence>
<keyword evidence="2" id="KW-1185">Reference proteome</keyword>
<dbReference type="InterPro" id="IPR038404">
    <property type="entry name" value="TRAP_DctP_sf"/>
</dbReference>
<evidence type="ECO:0000313" key="1">
    <source>
        <dbReference type="EMBL" id="TYO94664.1"/>
    </source>
</evidence>
<organism evidence="1 2">
    <name type="scientific">Geothermobacter ehrlichii</name>
    <dbReference type="NCBI Taxonomy" id="213224"/>
    <lineage>
        <taxon>Bacteria</taxon>
        <taxon>Pseudomonadati</taxon>
        <taxon>Thermodesulfobacteriota</taxon>
        <taxon>Desulfuromonadia</taxon>
        <taxon>Desulfuromonadales</taxon>
        <taxon>Geothermobacteraceae</taxon>
        <taxon>Geothermobacter</taxon>
    </lineage>
</organism>
<feature type="non-terminal residue" evidence="1">
    <location>
        <position position="1"/>
    </location>
</feature>
<dbReference type="Proteomes" id="UP000324159">
    <property type="component" value="Unassembled WGS sequence"/>
</dbReference>
<accession>A0A5D3WIP5</accession>
<proteinExistence type="predicted"/>